<dbReference type="SUPFAM" id="SSF53756">
    <property type="entry name" value="UDP-Glycosyltransferase/glycogen phosphorylase"/>
    <property type="match status" value="1"/>
</dbReference>
<keyword evidence="5" id="KW-1185">Reference proteome</keyword>
<dbReference type="Pfam" id="PF00534">
    <property type="entry name" value="Glycos_transf_1"/>
    <property type="match status" value="1"/>
</dbReference>
<dbReference type="KEGG" id="ssg:Selsp_0395"/>
<evidence type="ECO:0000313" key="3">
    <source>
        <dbReference type="EMBL" id="EEX76476.1"/>
    </source>
</evidence>
<feature type="domain" description="Glycosyl transferase family 1" evidence="1">
    <location>
        <begin position="201"/>
        <end position="367"/>
    </location>
</feature>
<name>C9LXU3_SELS3</name>
<proteinExistence type="predicted"/>
<dbReference type="STRING" id="546271.Selsp_0395"/>
<dbReference type="AlphaFoldDB" id="C9LXU3"/>
<dbReference type="EC" id="2.4.-.-" evidence="3"/>
<reference evidence="2 5" key="2">
    <citation type="submission" date="2011-04" db="EMBL/GenBank/DDBJ databases">
        <title>The complete genome of Selenomonas sputigena DSM 20758.</title>
        <authorList>
            <consortium name="US DOE Joint Genome Institute (JGI-PGF)"/>
            <person name="Lucas S."/>
            <person name="Copeland A."/>
            <person name="Lapidus A."/>
            <person name="Bruce D."/>
            <person name="Goodwin L."/>
            <person name="Pitluck S."/>
            <person name="Peters L."/>
            <person name="Kyrpides N."/>
            <person name="Mavromatis K."/>
            <person name="Ivanova N."/>
            <person name="Ovchinnikova G."/>
            <person name="Teshima H."/>
            <person name="Detter J.C."/>
            <person name="Tapia R."/>
            <person name="Han C."/>
            <person name="Land M."/>
            <person name="Hauser L."/>
            <person name="Markowitz V."/>
            <person name="Cheng J.-F."/>
            <person name="Hugenholtz P."/>
            <person name="Woyke T."/>
            <person name="Wu D."/>
            <person name="Gronow S."/>
            <person name="Wellnitz S."/>
            <person name="Schneider S."/>
            <person name="Klenk H.-P."/>
            <person name="Eisen J.A."/>
        </authorList>
    </citation>
    <scope>NUCLEOTIDE SEQUENCE [LARGE SCALE GENOMIC DNA]</scope>
    <source>
        <strain evidence="2">ATCC 35185</strain>
        <strain evidence="5">ATCC 35185 / DSM 20758 / VPI D19B-28</strain>
    </source>
</reference>
<dbReference type="eggNOG" id="COG0438">
    <property type="taxonomic scope" value="Bacteria"/>
</dbReference>
<reference evidence="3 4" key="1">
    <citation type="submission" date="2009-09" db="EMBL/GenBank/DDBJ databases">
        <authorList>
            <person name="Weinstock G."/>
            <person name="Sodergren E."/>
            <person name="Clifton S."/>
            <person name="Fulton L."/>
            <person name="Fulton B."/>
            <person name="Courtney L."/>
            <person name="Fronick C."/>
            <person name="Harrison M."/>
            <person name="Strong C."/>
            <person name="Farmer C."/>
            <person name="Delahaunty K."/>
            <person name="Markovic C."/>
            <person name="Hall O."/>
            <person name="Minx P."/>
            <person name="Tomlinson C."/>
            <person name="Mitreva M."/>
            <person name="Nelson J."/>
            <person name="Hou S."/>
            <person name="Wollam A."/>
            <person name="Pepin K.H."/>
            <person name="Johnson M."/>
            <person name="Bhonagiri V."/>
            <person name="Nash W.E."/>
            <person name="Warren W."/>
            <person name="Chinwalla A."/>
            <person name="Mardis E.R."/>
            <person name="Wilson R.K."/>
        </authorList>
    </citation>
    <scope>NUCLEOTIDE SEQUENCE [LARGE SCALE GENOMIC DNA]</scope>
    <source>
        <strain evidence="3">ATCC 35185</strain>
        <strain evidence="4">ATCC 35185 / DSM 20758 / VPI D19B-28</strain>
    </source>
</reference>
<evidence type="ECO:0000313" key="2">
    <source>
        <dbReference type="EMBL" id="AEB99367.1"/>
    </source>
</evidence>
<accession>C9LXU3</accession>
<organism evidence="3 4">
    <name type="scientific">Selenomonas sputigena (strain ATCC 35185 / DSM 20758 / CCUG 44933 / VPI D19B-28)</name>
    <dbReference type="NCBI Taxonomy" id="546271"/>
    <lineage>
        <taxon>Bacteria</taxon>
        <taxon>Bacillati</taxon>
        <taxon>Bacillota</taxon>
        <taxon>Negativicutes</taxon>
        <taxon>Selenomonadales</taxon>
        <taxon>Selenomonadaceae</taxon>
        <taxon>Selenomonas</taxon>
    </lineage>
</organism>
<gene>
    <name evidence="2" type="ordered locus">Selsp_0395</name>
    <name evidence="3" type="ORF">SELSPUOL_02301</name>
</gene>
<dbReference type="OrthoDB" id="267399at2"/>
<sequence>MRLLLANFSKMVGDTGGAAKVHCSFANEMKRRGHDVAMVFCDDKIGKPFFPVDDGIELCNLQHYEDTDVVFPKYLKVKRELVRAFSTRRGRAVNNGFVKTYLLAPTKRVLESFKPDIVICWQTLASKIFLCDLETKIPVITMSHGDPEDIFHTYPQEEIPALGKSTACQVLLPSFVEAIKKRFPNMKTVTIGNVVPQYEEAADLGCEKEQYKIIFIGRLVKNHKRPHLLIEAFARLADDFPDWIVEIWGGGAKKSYQKSLETLIQRAGLEQRVFLKGTTHDVASVLQKGDLFVCPSAYEGFSLALTEAMSMGLPAIGYKDSISVNELIQDGITGFLAEDGVDGMVQSMKMLMANQDLRVRMGMAARESMRQYEASVIWDEWESLLDECRKY</sequence>
<dbReference type="EMBL" id="ACKP02000049">
    <property type="protein sequence ID" value="EEX76476.1"/>
    <property type="molecule type" value="Genomic_DNA"/>
</dbReference>
<evidence type="ECO:0000259" key="1">
    <source>
        <dbReference type="Pfam" id="PF00534"/>
    </source>
</evidence>
<dbReference type="HOGENOM" id="CLU_009583_0_0_9"/>
<dbReference type="EMBL" id="CP002637">
    <property type="protein sequence ID" value="AEB99367.1"/>
    <property type="molecule type" value="Genomic_DNA"/>
</dbReference>
<dbReference type="InterPro" id="IPR001296">
    <property type="entry name" value="Glyco_trans_1"/>
</dbReference>
<evidence type="ECO:0000313" key="5">
    <source>
        <dbReference type="Proteomes" id="UP000011124"/>
    </source>
</evidence>
<dbReference type="Proteomes" id="UP000003505">
    <property type="component" value="Unassembled WGS sequence"/>
</dbReference>
<keyword evidence="3" id="KW-0808">Transferase</keyword>
<keyword evidence="3" id="KW-0328">Glycosyltransferase</keyword>
<dbReference type="Gene3D" id="3.40.50.2000">
    <property type="entry name" value="Glycogen Phosphorylase B"/>
    <property type="match status" value="2"/>
</dbReference>
<protein>
    <submittedName>
        <fullName evidence="2">Glycosyl transferase group 1</fullName>
    </submittedName>
    <submittedName>
        <fullName evidence="3">Glycosyltransferase, group 1 family protein</fullName>
        <ecNumber evidence="3">2.4.-.-</ecNumber>
    </submittedName>
</protein>
<evidence type="ECO:0000313" key="4">
    <source>
        <dbReference type="Proteomes" id="UP000003505"/>
    </source>
</evidence>
<dbReference type="Proteomes" id="UP000011124">
    <property type="component" value="Chromosome"/>
</dbReference>
<dbReference type="PANTHER" id="PTHR12526">
    <property type="entry name" value="GLYCOSYLTRANSFERASE"/>
    <property type="match status" value="1"/>
</dbReference>
<dbReference type="RefSeq" id="WP_006193647.1">
    <property type="nucleotide sequence ID" value="NC_015437.1"/>
</dbReference>
<dbReference type="GO" id="GO:0016757">
    <property type="term" value="F:glycosyltransferase activity"/>
    <property type="evidence" value="ECO:0007669"/>
    <property type="project" value="UniProtKB-KW"/>
</dbReference>